<evidence type="ECO:0000259" key="5">
    <source>
        <dbReference type="PROSITE" id="PS50111"/>
    </source>
</evidence>
<keyword evidence="4" id="KW-0812">Transmembrane</keyword>
<evidence type="ECO:0000256" key="2">
    <source>
        <dbReference type="ARBA" id="ARBA00029447"/>
    </source>
</evidence>
<organism evidence="6 7">
    <name type="scientific">Bosea lathyri</name>
    <dbReference type="NCBI Taxonomy" id="1036778"/>
    <lineage>
        <taxon>Bacteria</taxon>
        <taxon>Pseudomonadati</taxon>
        <taxon>Pseudomonadota</taxon>
        <taxon>Alphaproteobacteria</taxon>
        <taxon>Hyphomicrobiales</taxon>
        <taxon>Boseaceae</taxon>
        <taxon>Bosea</taxon>
    </lineage>
</organism>
<dbReference type="GO" id="GO:0016020">
    <property type="term" value="C:membrane"/>
    <property type="evidence" value="ECO:0007669"/>
    <property type="project" value="InterPro"/>
</dbReference>
<keyword evidence="1 3" id="KW-0807">Transducer</keyword>
<dbReference type="EMBL" id="FNUY01000003">
    <property type="protein sequence ID" value="SEG13930.1"/>
    <property type="molecule type" value="Genomic_DNA"/>
</dbReference>
<dbReference type="PANTHER" id="PTHR32089">
    <property type="entry name" value="METHYL-ACCEPTING CHEMOTAXIS PROTEIN MCPB"/>
    <property type="match status" value="1"/>
</dbReference>
<dbReference type="Pfam" id="PF00015">
    <property type="entry name" value="MCPsignal"/>
    <property type="match status" value="1"/>
</dbReference>
<feature type="transmembrane region" description="Helical" evidence="4">
    <location>
        <begin position="12"/>
        <end position="37"/>
    </location>
</feature>
<keyword evidence="7" id="KW-1185">Reference proteome</keyword>
<feature type="domain" description="Methyl-accepting transducer" evidence="5">
    <location>
        <begin position="235"/>
        <end position="471"/>
    </location>
</feature>
<dbReference type="Gene3D" id="1.10.287.950">
    <property type="entry name" value="Methyl-accepting chemotaxis protein"/>
    <property type="match status" value="1"/>
</dbReference>
<dbReference type="Proteomes" id="UP000236743">
    <property type="component" value="Unassembled WGS sequence"/>
</dbReference>
<evidence type="ECO:0000313" key="7">
    <source>
        <dbReference type="Proteomes" id="UP000236743"/>
    </source>
</evidence>
<dbReference type="SMART" id="SM00283">
    <property type="entry name" value="MA"/>
    <property type="match status" value="1"/>
</dbReference>
<gene>
    <name evidence="6" type="ORF">SAMN04488115_103344</name>
</gene>
<dbReference type="InterPro" id="IPR004089">
    <property type="entry name" value="MCPsignal_dom"/>
</dbReference>
<dbReference type="InterPro" id="IPR004090">
    <property type="entry name" value="Chemotax_Me-accpt_rcpt"/>
</dbReference>
<keyword evidence="4" id="KW-1133">Transmembrane helix</keyword>
<reference evidence="6 7" key="1">
    <citation type="submission" date="2016-10" db="EMBL/GenBank/DDBJ databases">
        <authorList>
            <person name="de Groot N.N."/>
        </authorList>
    </citation>
    <scope>NUCLEOTIDE SEQUENCE [LARGE SCALE GENOMIC DNA]</scope>
    <source>
        <strain evidence="6 7">DSM 26656</strain>
    </source>
</reference>
<dbReference type="PRINTS" id="PR00260">
    <property type="entry name" value="CHEMTRNSDUCR"/>
</dbReference>
<protein>
    <submittedName>
        <fullName evidence="6">Methyl-accepting chemotaxis protein</fullName>
    </submittedName>
</protein>
<feature type="transmembrane region" description="Helical" evidence="4">
    <location>
        <begin position="43"/>
        <end position="61"/>
    </location>
</feature>
<feature type="transmembrane region" description="Helical" evidence="4">
    <location>
        <begin position="150"/>
        <end position="171"/>
    </location>
</feature>
<accession>A0A1H5XR91</accession>
<dbReference type="GO" id="GO:0004888">
    <property type="term" value="F:transmembrane signaling receptor activity"/>
    <property type="evidence" value="ECO:0007669"/>
    <property type="project" value="InterPro"/>
</dbReference>
<proteinExistence type="inferred from homology"/>
<dbReference type="GO" id="GO:0006935">
    <property type="term" value="P:chemotaxis"/>
    <property type="evidence" value="ECO:0007669"/>
    <property type="project" value="InterPro"/>
</dbReference>
<evidence type="ECO:0000256" key="4">
    <source>
        <dbReference type="SAM" id="Phobius"/>
    </source>
</evidence>
<feature type="transmembrane region" description="Helical" evidence="4">
    <location>
        <begin position="102"/>
        <end position="129"/>
    </location>
</feature>
<evidence type="ECO:0000256" key="1">
    <source>
        <dbReference type="ARBA" id="ARBA00023224"/>
    </source>
</evidence>
<feature type="transmembrane region" description="Helical" evidence="4">
    <location>
        <begin position="73"/>
        <end position="90"/>
    </location>
</feature>
<comment type="similarity">
    <text evidence="2">Belongs to the methyl-accepting chemotaxis (MCP) protein family.</text>
</comment>
<evidence type="ECO:0000313" key="6">
    <source>
        <dbReference type="EMBL" id="SEG13930.1"/>
    </source>
</evidence>
<dbReference type="AlphaFoldDB" id="A0A1H5XR91"/>
<dbReference type="SUPFAM" id="SSF58104">
    <property type="entry name" value="Methyl-accepting chemotaxis protein (MCP) signaling domain"/>
    <property type="match status" value="1"/>
</dbReference>
<dbReference type="PROSITE" id="PS50111">
    <property type="entry name" value="CHEMOTAXIS_TRANSDUC_2"/>
    <property type="match status" value="1"/>
</dbReference>
<keyword evidence="4" id="KW-0472">Membrane</keyword>
<name>A0A1H5XR91_9HYPH</name>
<sequence>MTNADMTDIHGLRARFACVLVALIWLNTGLLAFAAHVMGADNANLLVGCSAALAALTTLLWRSLGTEWLTRQVSSITAMGQVMLLVYAFAGHPYQSDMHMYFFAMLAVLAGWLDWRIFITATIAIAAHHSALSIAYPEGVFPNGNGAGRVLLHAVIVIVQASALSWIVHYLRVALVASETERRAATAARLVAEEARNEVATTTQKAAIERQSMLRAVADDFENKVAGIARDVSASVQTLRSASQQMMAGATEVAERSGAAATSSNHTSANVVAVTHATAELVTSIGEIDRQIAESARIVEATTAKARTVLETVDRLSRKADDVGNIVGTISTIAKQTDLLALNAAIEAARVGKLGSGFAVVAHEVKALANQTSQATEEIQGEIAAMRRSSEDASRAIDIMNLTIGSLNQMSAAVAVVMEQQNAATAGITRNIQVTANEAVTISSNIEIVSRVAAETGQAANYVAESADELARQSAHLDVEVAQFLGRIRAA</sequence>
<dbReference type="PANTHER" id="PTHR32089:SF112">
    <property type="entry name" value="LYSOZYME-LIKE PROTEIN-RELATED"/>
    <property type="match status" value="1"/>
</dbReference>
<evidence type="ECO:0000256" key="3">
    <source>
        <dbReference type="PROSITE-ProRule" id="PRU00284"/>
    </source>
</evidence>
<dbReference type="GO" id="GO:0007165">
    <property type="term" value="P:signal transduction"/>
    <property type="evidence" value="ECO:0007669"/>
    <property type="project" value="UniProtKB-KW"/>
</dbReference>